<proteinExistence type="predicted"/>
<evidence type="ECO:0000313" key="1">
    <source>
        <dbReference type="EMBL" id="KAH7850354.1"/>
    </source>
</evidence>
<dbReference type="EMBL" id="CM037157">
    <property type="protein sequence ID" value="KAH7850354.1"/>
    <property type="molecule type" value="Genomic_DNA"/>
</dbReference>
<sequence>MVHNSEDVPSFNLEILQKAYIEIDEKGMEAAAITCLHAVPGYCPMPKRKTYDFVANHPFVFMISEESSDLVFFTGAVLNPIQEN</sequence>
<comment type="caution">
    <text evidence="1">The sequence shown here is derived from an EMBL/GenBank/DDBJ whole genome shotgun (WGS) entry which is preliminary data.</text>
</comment>
<dbReference type="Proteomes" id="UP000828048">
    <property type="component" value="Chromosome 7"/>
</dbReference>
<organism evidence="1 2">
    <name type="scientific">Vaccinium darrowii</name>
    <dbReference type="NCBI Taxonomy" id="229202"/>
    <lineage>
        <taxon>Eukaryota</taxon>
        <taxon>Viridiplantae</taxon>
        <taxon>Streptophyta</taxon>
        <taxon>Embryophyta</taxon>
        <taxon>Tracheophyta</taxon>
        <taxon>Spermatophyta</taxon>
        <taxon>Magnoliopsida</taxon>
        <taxon>eudicotyledons</taxon>
        <taxon>Gunneridae</taxon>
        <taxon>Pentapetalae</taxon>
        <taxon>asterids</taxon>
        <taxon>Ericales</taxon>
        <taxon>Ericaceae</taxon>
        <taxon>Vaccinioideae</taxon>
        <taxon>Vaccinieae</taxon>
        <taxon>Vaccinium</taxon>
    </lineage>
</organism>
<accession>A0ACB7YBM6</accession>
<reference evidence="1 2" key="1">
    <citation type="journal article" date="2021" name="Hortic Res">
        <title>High-quality reference genome and annotation aids understanding of berry development for evergreen blueberry (Vaccinium darrowii).</title>
        <authorList>
            <person name="Yu J."/>
            <person name="Hulse-Kemp A.M."/>
            <person name="Babiker E."/>
            <person name="Staton M."/>
        </authorList>
    </citation>
    <scope>NUCLEOTIDE SEQUENCE [LARGE SCALE GENOMIC DNA]</scope>
    <source>
        <strain evidence="2">cv. NJ 8807/NJ 8810</strain>
        <tissue evidence="1">Young leaf</tissue>
    </source>
</reference>
<keyword evidence="2" id="KW-1185">Reference proteome</keyword>
<gene>
    <name evidence="1" type="ORF">Vadar_031546</name>
</gene>
<evidence type="ECO:0000313" key="2">
    <source>
        <dbReference type="Proteomes" id="UP000828048"/>
    </source>
</evidence>
<protein>
    <submittedName>
        <fullName evidence="1">Uncharacterized protein</fullName>
    </submittedName>
</protein>
<name>A0ACB7YBM6_9ERIC</name>